<dbReference type="InterPro" id="IPR003812">
    <property type="entry name" value="Fido"/>
</dbReference>
<dbReference type="Pfam" id="PF02661">
    <property type="entry name" value="Fic"/>
    <property type="match status" value="1"/>
</dbReference>
<dbReference type="InterPro" id="IPR040782">
    <property type="entry name" value="KfrB"/>
</dbReference>
<evidence type="ECO:0000313" key="2">
    <source>
        <dbReference type="EMBL" id="MFG6443549.1"/>
    </source>
</evidence>
<comment type="caution">
    <text evidence="2">The sequence shown here is derived from an EMBL/GenBank/DDBJ whole genome shotgun (WGS) entry which is preliminary data.</text>
</comment>
<organism evidence="2 3">
    <name type="scientific">Pelomonas margarita</name>
    <dbReference type="NCBI Taxonomy" id="3299031"/>
    <lineage>
        <taxon>Bacteria</taxon>
        <taxon>Pseudomonadati</taxon>
        <taxon>Pseudomonadota</taxon>
        <taxon>Betaproteobacteria</taxon>
        <taxon>Burkholderiales</taxon>
        <taxon>Sphaerotilaceae</taxon>
        <taxon>Roseateles</taxon>
    </lineage>
</organism>
<sequence>MSKWIWTQPKWPHLVYDAVLAAPELAEAYTMHGLVAGKAAAIGLGRTSQVALDVLSAEVVSTAAIEGERLNADSVRSSVLRRLGLPNAGSSDRHVDGLVDVISDAMLAHDQPLTEERLCRWQSALFPGSTTSIRRIVVGRYRDHPDPMQIVSGPMGHEKVHYEAPPSADVPEHMQRFLSWFNETAPPTAGGSGGQRIDGLARAAIAHVWFESIHPFEDGNGRLGRAIVDMVMMQHLQPPVRLISLSRQLEKNRSAYYDALNHEQRGDGDVTKWVQWFATQCAAAYEQTSQIIDRAIEKRQFWEAHGKGLPERKRKVLQRLLDDGNGGFLGGLNADKYMKMTGIARATASRDLAEMVAARQLWRHGAGKAIRYYVNVSGWTHGIDRDDAGAGTEAALAAKEPDEQALHELNAKLEEAGFIVGPISGEKDRQYIGPVVAVTDRFAVQDLGRRQVVIHDLNQMDRVPEVAQRLEVTFKGGHGTTVVMAEPRRESGR</sequence>
<gene>
    <name evidence="2" type="ORF">ACG0Z3_22910</name>
</gene>
<dbReference type="EMBL" id="JBIGHW010000031">
    <property type="protein sequence ID" value="MFG6443549.1"/>
    <property type="molecule type" value="Genomic_DNA"/>
</dbReference>
<dbReference type="PANTHER" id="PTHR13504:SF33">
    <property type="entry name" value="FIC FAMILY PROTEIN"/>
    <property type="match status" value="1"/>
</dbReference>
<dbReference type="Pfam" id="PF13776">
    <property type="entry name" value="DUF4172"/>
    <property type="match status" value="1"/>
</dbReference>
<dbReference type="Proteomes" id="UP001606301">
    <property type="component" value="Unassembled WGS sequence"/>
</dbReference>
<protein>
    <submittedName>
        <fullName evidence="2">Fic family protein</fullName>
    </submittedName>
</protein>
<reference evidence="2 3" key="1">
    <citation type="submission" date="2024-08" db="EMBL/GenBank/DDBJ databases">
        <authorList>
            <person name="Lu H."/>
        </authorList>
    </citation>
    <scope>NUCLEOTIDE SEQUENCE [LARGE SCALE GENOMIC DNA]</scope>
    <source>
        <strain evidence="2 3">LKC17W</strain>
    </source>
</reference>
<accession>A0ABW7FQJ6</accession>
<dbReference type="Gene3D" id="1.10.10.10">
    <property type="entry name" value="Winged helix-like DNA-binding domain superfamily/Winged helix DNA-binding domain"/>
    <property type="match status" value="1"/>
</dbReference>
<dbReference type="Pfam" id="PF18790">
    <property type="entry name" value="KfrB"/>
    <property type="match status" value="1"/>
</dbReference>
<dbReference type="PROSITE" id="PS51459">
    <property type="entry name" value="FIDO"/>
    <property type="match status" value="1"/>
</dbReference>
<proteinExistence type="predicted"/>
<dbReference type="InterPro" id="IPR036388">
    <property type="entry name" value="WH-like_DNA-bd_sf"/>
</dbReference>
<dbReference type="InterPro" id="IPR040198">
    <property type="entry name" value="Fido_containing"/>
</dbReference>
<dbReference type="Gene3D" id="1.10.3290.10">
    <property type="entry name" value="Fido-like domain"/>
    <property type="match status" value="1"/>
</dbReference>
<dbReference type="InterPro" id="IPR036597">
    <property type="entry name" value="Fido-like_dom_sf"/>
</dbReference>
<name>A0ABW7FQJ6_9BURK</name>
<evidence type="ECO:0000313" key="3">
    <source>
        <dbReference type="Proteomes" id="UP001606301"/>
    </source>
</evidence>
<dbReference type="PANTHER" id="PTHR13504">
    <property type="entry name" value="FIDO DOMAIN-CONTAINING PROTEIN DDB_G0283145"/>
    <property type="match status" value="1"/>
</dbReference>
<dbReference type="RefSeq" id="WP_394402311.1">
    <property type="nucleotide sequence ID" value="NZ_JBIGHW010000031.1"/>
</dbReference>
<dbReference type="InterPro" id="IPR025230">
    <property type="entry name" value="DUF4172"/>
</dbReference>
<evidence type="ECO:0000259" key="1">
    <source>
        <dbReference type="PROSITE" id="PS51459"/>
    </source>
</evidence>
<keyword evidence="3" id="KW-1185">Reference proteome</keyword>
<dbReference type="SUPFAM" id="SSF140931">
    <property type="entry name" value="Fic-like"/>
    <property type="match status" value="1"/>
</dbReference>
<feature type="domain" description="Fido" evidence="1">
    <location>
        <begin position="113"/>
        <end position="279"/>
    </location>
</feature>